<dbReference type="EMBL" id="BARW01041924">
    <property type="protein sequence ID" value="GAJ18999.1"/>
    <property type="molecule type" value="Genomic_DNA"/>
</dbReference>
<sequence length="61" mass="5929">ALVDILVIGVPVSSGYGLGKKGIGALTTMLQSCSPGLVVVNIDNGFGAGASAALIANKAEE</sequence>
<reference evidence="1" key="1">
    <citation type="journal article" date="2014" name="Front. Microbiol.">
        <title>High frequency of phylogenetically diverse reductive dehalogenase-homologous genes in deep subseafloor sedimentary metagenomes.</title>
        <authorList>
            <person name="Kawai M."/>
            <person name="Futagami T."/>
            <person name="Toyoda A."/>
            <person name="Takaki Y."/>
            <person name="Nishi S."/>
            <person name="Hori S."/>
            <person name="Arai W."/>
            <person name="Tsubouchi T."/>
            <person name="Morono Y."/>
            <person name="Uchiyama I."/>
            <person name="Ito T."/>
            <person name="Fujiyama A."/>
            <person name="Inagaki F."/>
            <person name="Takami H."/>
        </authorList>
    </citation>
    <scope>NUCLEOTIDE SEQUENCE</scope>
    <source>
        <strain evidence="1">Expedition CK06-06</strain>
    </source>
</reference>
<gene>
    <name evidence="1" type="ORF">S12H4_62466</name>
</gene>
<organism evidence="1">
    <name type="scientific">marine sediment metagenome</name>
    <dbReference type="NCBI Taxonomy" id="412755"/>
    <lineage>
        <taxon>unclassified sequences</taxon>
        <taxon>metagenomes</taxon>
        <taxon>ecological metagenomes</taxon>
    </lineage>
</organism>
<dbReference type="PANTHER" id="PTHR43064">
    <property type="entry name" value="PHOSPHORIBOSYLAMINOIMIDAZOLE CARBOXYLASE-RELATED"/>
    <property type="match status" value="1"/>
</dbReference>
<comment type="caution">
    <text evidence="1">The sequence shown here is derived from an EMBL/GenBank/DDBJ whole genome shotgun (WGS) entry which is preliminary data.</text>
</comment>
<dbReference type="AlphaFoldDB" id="X1UND1"/>
<dbReference type="PANTHER" id="PTHR43064:SF1">
    <property type="entry name" value="SLL1489 PROTEIN"/>
    <property type="match status" value="1"/>
</dbReference>
<name>X1UND1_9ZZZZ</name>
<dbReference type="Gene3D" id="3.40.50.1970">
    <property type="match status" value="1"/>
</dbReference>
<dbReference type="InterPro" id="IPR039476">
    <property type="entry name" value="P2CMN_synthase_LarB"/>
</dbReference>
<evidence type="ECO:0008006" key="2">
    <source>
        <dbReference type="Google" id="ProtNLM"/>
    </source>
</evidence>
<dbReference type="SUPFAM" id="SSF52255">
    <property type="entry name" value="N5-CAIR mutase (phosphoribosylaminoimidazole carboxylase, PurE)"/>
    <property type="match status" value="1"/>
</dbReference>
<protein>
    <recommendedName>
        <fullName evidence="2">PurE domain-containing protein</fullName>
    </recommendedName>
</protein>
<feature type="non-terminal residue" evidence="1">
    <location>
        <position position="1"/>
    </location>
</feature>
<dbReference type="GO" id="GO:0016787">
    <property type="term" value="F:hydrolase activity"/>
    <property type="evidence" value="ECO:0007669"/>
    <property type="project" value="InterPro"/>
</dbReference>
<evidence type="ECO:0000313" key="1">
    <source>
        <dbReference type="EMBL" id="GAJ18999.1"/>
    </source>
</evidence>
<accession>X1UND1</accession>
<proteinExistence type="predicted"/>